<evidence type="ECO:0000259" key="6">
    <source>
        <dbReference type="Pfam" id="PF12832"/>
    </source>
</evidence>
<dbReference type="Pfam" id="PF12832">
    <property type="entry name" value="MFS_1_like"/>
    <property type="match status" value="1"/>
</dbReference>
<proteinExistence type="predicted"/>
<dbReference type="Gene3D" id="1.20.1250.20">
    <property type="entry name" value="MFS general substrate transporter like domains"/>
    <property type="match status" value="1"/>
</dbReference>
<evidence type="ECO:0000313" key="8">
    <source>
        <dbReference type="Proteomes" id="UP001589609"/>
    </source>
</evidence>
<evidence type="ECO:0000256" key="2">
    <source>
        <dbReference type="ARBA" id="ARBA00022692"/>
    </source>
</evidence>
<dbReference type="InterPro" id="IPR024989">
    <property type="entry name" value="MFS_assoc_dom"/>
</dbReference>
<dbReference type="SUPFAM" id="SSF103473">
    <property type="entry name" value="MFS general substrate transporter"/>
    <property type="match status" value="1"/>
</dbReference>
<evidence type="ECO:0000256" key="3">
    <source>
        <dbReference type="ARBA" id="ARBA00022989"/>
    </source>
</evidence>
<evidence type="ECO:0000256" key="4">
    <source>
        <dbReference type="ARBA" id="ARBA00023136"/>
    </source>
</evidence>
<comment type="caution">
    <text evidence="7">The sequence shown here is derived from an EMBL/GenBank/DDBJ whole genome shotgun (WGS) entry which is preliminary data.</text>
</comment>
<reference evidence="7 8" key="1">
    <citation type="submission" date="2024-09" db="EMBL/GenBank/DDBJ databases">
        <authorList>
            <person name="Sun Q."/>
            <person name="Mori K."/>
        </authorList>
    </citation>
    <scope>NUCLEOTIDE SEQUENCE [LARGE SCALE GENOMIC DNA]</scope>
    <source>
        <strain evidence="7 8">JCM 11201</strain>
    </source>
</reference>
<keyword evidence="4 5" id="KW-0472">Membrane</keyword>
<gene>
    <name evidence="7" type="ORF">ACFFMS_28000</name>
</gene>
<feature type="domain" description="Major facilitator superfamily associated" evidence="6">
    <location>
        <begin position="1"/>
        <end position="59"/>
    </location>
</feature>
<dbReference type="Proteomes" id="UP001589609">
    <property type="component" value="Unassembled WGS sequence"/>
</dbReference>
<sequence length="91" mass="9840">MCFALFTVAAVETVHSFSTAKTNATYQTVFASVTSGIGSIIGNSTGGLIIDYFNTAFLYFILFLFCSISAVCYGAFHISSRKYSHPVEQSV</sequence>
<dbReference type="EMBL" id="JBHMAF010000196">
    <property type="protein sequence ID" value="MFB9762074.1"/>
    <property type="molecule type" value="Genomic_DNA"/>
</dbReference>
<evidence type="ECO:0000313" key="7">
    <source>
        <dbReference type="EMBL" id="MFB9762074.1"/>
    </source>
</evidence>
<keyword evidence="2 5" id="KW-0812">Transmembrane</keyword>
<keyword evidence="3 5" id="KW-1133">Transmembrane helix</keyword>
<evidence type="ECO:0000256" key="5">
    <source>
        <dbReference type="SAM" id="Phobius"/>
    </source>
</evidence>
<feature type="transmembrane region" description="Helical" evidence="5">
    <location>
        <begin position="56"/>
        <end position="76"/>
    </location>
</feature>
<organism evidence="7 8">
    <name type="scientific">Ectobacillus funiculus</name>
    <dbReference type="NCBI Taxonomy" id="137993"/>
    <lineage>
        <taxon>Bacteria</taxon>
        <taxon>Bacillati</taxon>
        <taxon>Bacillota</taxon>
        <taxon>Bacilli</taxon>
        <taxon>Bacillales</taxon>
        <taxon>Bacillaceae</taxon>
        <taxon>Ectobacillus</taxon>
    </lineage>
</organism>
<dbReference type="InterPro" id="IPR036259">
    <property type="entry name" value="MFS_trans_sf"/>
</dbReference>
<name>A0ABV5WN36_9BACI</name>
<comment type="subcellular location">
    <subcellularLocation>
        <location evidence="1">Membrane</location>
        <topology evidence="1">Multi-pass membrane protein</topology>
    </subcellularLocation>
</comment>
<protein>
    <submittedName>
        <fullName evidence="7">MFS transporter</fullName>
    </submittedName>
</protein>
<dbReference type="RefSeq" id="WP_379952320.1">
    <property type="nucleotide sequence ID" value="NZ_JAPCYI010000001.1"/>
</dbReference>
<evidence type="ECO:0000256" key="1">
    <source>
        <dbReference type="ARBA" id="ARBA00004141"/>
    </source>
</evidence>
<keyword evidence="8" id="KW-1185">Reference proteome</keyword>
<accession>A0ABV5WN36</accession>